<reference evidence="2" key="1">
    <citation type="submission" date="2022-12" db="EMBL/GenBank/DDBJ databases">
        <title>Draft genome assemblies for two species of Escallonia (Escalloniales).</title>
        <authorList>
            <person name="Chanderbali A."/>
            <person name="Dervinis C."/>
            <person name="Anghel I."/>
            <person name="Soltis D."/>
            <person name="Soltis P."/>
            <person name="Zapata F."/>
        </authorList>
    </citation>
    <scope>NUCLEOTIDE SEQUENCE</scope>
    <source>
        <strain evidence="2">UCBG92.1500</strain>
        <tissue evidence="2">Leaf</tissue>
    </source>
</reference>
<dbReference type="InterPro" id="IPR004158">
    <property type="entry name" value="DUF247_pln"/>
</dbReference>
<feature type="compositionally biased region" description="Basic and acidic residues" evidence="1">
    <location>
        <begin position="42"/>
        <end position="53"/>
    </location>
</feature>
<evidence type="ECO:0000256" key="1">
    <source>
        <dbReference type="SAM" id="MobiDB-lite"/>
    </source>
</evidence>
<organism evidence="2 3">
    <name type="scientific">Escallonia rubra</name>
    <dbReference type="NCBI Taxonomy" id="112253"/>
    <lineage>
        <taxon>Eukaryota</taxon>
        <taxon>Viridiplantae</taxon>
        <taxon>Streptophyta</taxon>
        <taxon>Embryophyta</taxon>
        <taxon>Tracheophyta</taxon>
        <taxon>Spermatophyta</taxon>
        <taxon>Magnoliopsida</taxon>
        <taxon>eudicotyledons</taxon>
        <taxon>Gunneridae</taxon>
        <taxon>Pentapetalae</taxon>
        <taxon>asterids</taxon>
        <taxon>campanulids</taxon>
        <taxon>Escalloniales</taxon>
        <taxon>Escalloniaceae</taxon>
        <taxon>Escallonia</taxon>
    </lineage>
</organism>
<sequence>MGHSYSVKTCRAQDDELLDQPRSMARNPGALHDELPLGARNCLDDNRRAESDRMPSSAPKKKNEDPVLTGDLFLSVQKMIHDARERHDEPRGSVQPSAPCIFKVPDKLRELKPSAYTPRVMSIGPLHKHDKHLREDMKGHKMSYMLSLFLRTSSSVETVADVEATPEYKCFNAMLKIVDRARACYDKSTQGLCDMDNVNFAEMLLLDGCFLLEFFYQEFYGDAKISNVLLHYDIIHDLVLLENQIPLFVLEVLFECTLKRIEGNSSSLTGMVHYFFESLNIVKDIQTKAKDTPASNRHILDLLHSRYRPSSAQQDNNRKNERISKHSATELGRTGVKLLADSPKKIPRVSANALQPNLTESESTSWPIRRKKTPSPPRVRTT</sequence>
<evidence type="ECO:0000313" key="3">
    <source>
        <dbReference type="Proteomes" id="UP001187471"/>
    </source>
</evidence>
<dbReference type="PANTHER" id="PTHR31170:SF25">
    <property type="entry name" value="BNAA09G04570D PROTEIN"/>
    <property type="match status" value="1"/>
</dbReference>
<proteinExistence type="predicted"/>
<feature type="compositionally biased region" description="Basic and acidic residues" evidence="1">
    <location>
        <begin position="316"/>
        <end position="328"/>
    </location>
</feature>
<dbReference type="EMBL" id="JAVXUO010001660">
    <property type="protein sequence ID" value="KAK2980228.1"/>
    <property type="molecule type" value="Genomic_DNA"/>
</dbReference>
<comment type="caution">
    <text evidence="2">The sequence shown here is derived from an EMBL/GenBank/DDBJ whole genome shotgun (WGS) entry which is preliminary data.</text>
</comment>
<dbReference type="PANTHER" id="PTHR31170">
    <property type="entry name" value="BNAC04G53230D PROTEIN"/>
    <property type="match status" value="1"/>
</dbReference>
<evidence type="ECO:0000313" key="2">
    <source>
        <dbReference type="EMBL" id="KAK2980228.1"/>
    </source>
</evidence>
<name>A0AA88R6J7_9ASTE</name>
<dbReference type="Proteomes" id="UP001187471">
    <property type="component" value="Unassembled WGS sequence"/>
</dbReference>
<feature type="region of interest" description="Disordered" evidence="1">
    <location>
        <begin position="1"/>
        <end position="66"/>
    </location>
</feature>
<dbReference type="AlphaFoldDB" id="A0AA88R6J7"/>
<feature type="region of interest" description="Disordered" evidence="1">
    <location>
        <begin position="347"/>
        <end position="382"/>
    </location>
</feature>
<dbReference type="Pfam" id="PF03140">
    <property type="entry name" value="DUF247"/>
    <property type="match status" value="1"/>
</dbReference>
<keyword evidence="3" id="KW-1185">Reference proteome</keyword>
<feature type="compositionally biased region" description="Polar residues" evidence="1">
    <location>
        <begin position="352"/>
        <end position="366"/>
    </location>
</feature>
<gene>
    <name evidence="2" type="ORF">RJ640_018335</name>
</gene>
<accession>A0AA88R6J7</accession>
<protein>
    <submittedName>
        <fullName evidence="2">Uncharacterized protein</fullName>
    </submittedName>
</protein>
<feature type="region of interest" description="Disordered" evidence="1">
    <location>
        <begin position="309"/>
        <end position="328"/>
    </location>
</feature>